<sequence length="67" mass="7623">MSFVAHEALLAIANACRLGKWAWKICDRARDVRRFRKEYGNPIGEALSAQSGITYFCCGVMTIYVRH</sequence>
<reference evidence="1" key="2">
    <citation type="journal article" date="2022" name="Microbiol. Resour. Announc.">
        <title>Metagenome Sequencing to Explore Phylogenomics of Terrestrial Cyanobacteria.</title>
        <authorList>
            <person name="Ward R.D."/>
            <person name="Stajich J.E."/>
            <person name="Johansen J.R."/>
            <person name="Huntemann M."/>
            <person name="Clum A."/>
            <person name="Foster B."/>
            <person name="Foster B."/>
            <person name="Roux S."/>
            <person name="Palaniappan K."/>
            <person name="Varghese N."/>
            <person name="Mukherjee S."/>
            <person name="Reddy T.B.K."/>
            <person name="Daum C."/>
            <person name="Copeland A."/>
            <person name="Chen I.A."/>
            <person name="Ivanova N.N."/>
            <person name="Kyrpides N.C."/>
            <person name="Shapiro N."/>
            <person name="Eloe-Fadrosh E.A."/>
            <person name="Pietrasiak N."/>
        </authorList>
    </citation>
    <scope>NUCLEOTIDE SEQUENCE</scope>
    <source>
        <strain evidence="1">CPER-KK1</strain>
    </source>
</reference>
<evidence type="ECO:0000313" key="2">
    <source>
        <dbReference type="Proteomes" id="UP000753908"/>
    </source>
</evidence>
<dbReference type="Proteomes" id="UP000753908">
    <property type="component" value="Unassembled WGS sequence"/>
</dbReference>
<dbReference type="AlphaFoldDB" id="A0A951UAU2"/>
<reference evidence="1" key="1">
    <citation type="submission" date="2021-05" db="EMBL/GenBank/DDBJ databases">
        <authorList>
            <person name="Pietrasiak N."/>
            <person name="Ward R."/>
            <person name="Stajich J.E."/>
            <person name="Kurbessoian T."/>
        </authorList>
    </citation>
    <scope>NUCLEOTIDE SEQUENCE</scope>
    <source>
        <strain evidence="1">CPER-KK1</strain>
    </source>
</reference>
<dbReference type="EMBL" id="JAHHIF010000022">
    <property type="protein sequence ID" value="MBW4546237.1"/>
    <property type="molecule type" value="Genomic_DNA"/>
</dbReference>
<proteinExistence type="predicted"/>
<organism evidence="1 2">
    <name type="scientific">Symplocastrum torsivum CPER-KK1</name>
    <dbReference type="NCBI Taxonomy" id="450513"/>
    <lineage>
        <taxon>Bacteria</taxon>
        <taxon>Bacillati</taxon>
        <taxon>Cyanobacteriota</taxon>
        <taxon>Cyanophyceae</taxon>
        <taxon>Oscillatoriophycideae</taxon>
        <taxon>Oscillatoriales</taxon>
        <taxon>Microcoleaceae</taxon>
        <taxon>Symplocastrum</taxon>
    </lineage>
</organism>
<name>A0A951UAU2_9CYAN</name>
<comment type="caution">
    <text evidence="1">The sequence shown here is derived from an EMBL/GenBank/DDBJ whole genome shotgun (WGS) entry which is preliminary data.</text>
</comment>
<protein>
    <submittedName>
        <fullName evidence="1">Uncharacterized protein</fullName>
    </submittedName>
</protein>
<gene>
    <name evidence="1" type="ORF">KME25_17595</name>
</gene>
<evidence type="ECO:0000313" key="1">
    <source>
        <dbReference type="EMBL" id="MBW4546237.1"/>
    </source>
</evidence>
<accession>A0A951UAU2</accession>